<dbReference type="InterPro" id="IPR004182">
    <property type="entry name" value="GRAM"/>
</dbReference>
<evidence type="ECO:0000313" key="4">
    <source>
        <dbReference type="EMBL" id="CAK6432731.1"/>
    </source>
</evidence>
<keyword evidence="2" id="KW-0812">Transmembrane</keyword>
<organism evidence="4 5">
    <name type="scientific">Pipistrellus nathusii</name>
    <name type="common">Nathusius' pipistrelle</name>
    <dbReference type="NCBI Taxonomy" id="59473"/>
    <lineage>
        <taxon>Eukaryota</taxon>
        <taxon>Metazoa</taxon>
        <taxon>Chordata</taxon>
        <taxon>Craniata</taxon>
        <taxon>Vertebrata</taxon>
        <taxon>Euteleostomi</taxon>
        <taxon>Mammalia</taxon>
        <taxon>Eutheria</taxon>
        <taxon>Laurasiatheria</taxon>
        <taxon>Chiroptera</taxon>
        <taxon>Yangochiroptera</taxon>
        <taxon>Vespertilionidae</taxon>
        <taxon>Pipistrellus</taxon>
    </lineage>
</organism>
<accession>A0ABN9Z7J7</accession>
<dbReference type="Pfam" id="PF02893">
    <property type="entry name" value="GRAM"/>
    <property type="match status" value="1"/>
</dbReference>
<evidence type="ECO:0000259" key="3">
    <source>
        <dbReference type="SMART" id="SM00568"/>
    </source>
</evidence>
<dbReference type="InterPro" id="IPR011993">
    <property type="entry name" value="PH-like_dom_sf"/>
</dbReference>
<dbReference type="Proteomes" id="UP001314169">
    <property type="component" value="Chromosome 1"/>
</dbReference>
<evidence type="ECO:0000256" key="2">
    <source>
        <dbReference type="SAM" id="Phobius"/>
    </source>
</evidence>
<sequence>MHRKMTSLKSPLFCTEKLDRVQTTLDSSLHWPEDLKGEEIKKYSRERTLQNKYNQQYHKLFKDVPLEEVVLKVCSCALQRDLLLQGWFYISPNWLCFIASLFGKDIMVVIPVVSVQMVKKHKMARLLPNGLAITTNTSQKYIFVSLLSQDNVYDMLRRVCIHLQPSSKKSLSVREFSEEPECESLEVLIPEMKWRKICPASGSLSLPGSIPCIPPASMDSPDSSFSSRKPPGSGKAKSPSSFREWQEVGMSHAELGSYCPRKMSNCSLIAENAICEEETLEEEPRSNEELRLWNYQLLKVVFILICFLVMSSSYLAFCISRLEQQLCSLNRDGPTPKHR</sequence>
<feature type="transmembrane region" description="Helical" evidence="2">
    <location>
        <begin position="297"/>
        <end position="317"/>
    </location>
</feature>
<feature type="compositionally biased region" description="Low complexity" evidence="1">
    <location>
        <begin position="218"/>
        <end position="241"/>
    </location>
</feature>
<evidence type="ECO:0000256" key="1">
    <source>
        <dbReference type="SAM" id="MobiDB-lite"/>
    </source>
</evidence>
<reference evidence="4" key="1">
    <citation type="submission" date="2023-12" db="EMBL/GenBank/DDBJ databases">
        <authorList>
            <person name="Brown T."/>
        </authorList>
    </citation>
    <scope>NUCLEOTIDE SEQUENCE</scope>
</reference>
<evidence type="ECO:0000313" key="5">
    <source>
        <dbReference type="Proteomes" id="UP001314169"/>
    </source>
</evidence>
<dbReference type="PANTHER" id="PTHR46973">
    <property type="entry name" value="GRAM DOMAIN-CONTAINING PROTEIN 2A"/>
    <property type="match status" value="1"/>
</dbReference>
<feature type="domain" description="GRAM" evidence="3">
    <location>
        <begin position="55"/>
        <end position="122"/>
    </location>
</feature>
<dbReference type="SMART" id="SM00568">
    <property type="entry name" value="GRAM"/>
    <property type="match status" value="1"/>
</dbReference>
<proteinExistence type="predicted"/>
<dbReference type="InterPro" id="IPR042624">
    <property type="entry name" value="RAMD2A"/>
</dbReference>
<dbReference type="Gene3D" id="2.30.29.30">
    <property type="entry name" value="Pleckstrin-homology domain (PH domain)/Phosphotyrosine-binding domain (PTB)"/>
    <property type="match status" value="1"/>
</dbReference>
<keyword evidence="2" id="KW-0472">Membrane</keyword>
<feature type="region of interest" description="Disordered" evidence="1">
    <location>
        <begin position="218"/>
        <end position="242"/>
    </location>
</feature>
<name>A0ABN9Z7J7_PIPNA</name>
<keyword evidence="5" id="KW-1185">Reference proteome</keyword>
<protein>
    <recommendedName>
        <fullName evidence="3">GRAM domain-containing protein</fullName>
    </recommendedName>
</protein>
<keyword evidence="2" id="KW-1133">Transmembrane helix</keyword>
<gene>
    <name evidence="4" type="ORF">MPIPNATIZW_LOCUS1037</name>
</gene>
<dbReference type="CDD" id="cd13220">
    <property type="entry name" value="PH-GRAM_GRAMDC"/>
    <property type="match status" value="1"/>
</dbReference>
<dbReference type="PANTHER" id="PTHR46973:SF1">
    <property type="entry name" value="GRAM DOMAIN-CONTAINING PROTEIN 2A"/>
    <property type="match status" value="1"/>
</dbReference>
<dbReference type="EMBL" id="OY882858">
    <property type="protein sequence ID" value="CAK6432731.1"/>
    <property type="molecule type" value="Genomic_DNA"/>
</dbReference>